<evidence type="ECO:0000256" key="4">
    <source>
        <dbReference type="ARBA" id="ARBA00022527"/>
    </source>
</evidence>
<dbReference type="GO" id="GO:0005524">
    <property type="term" value="F:ATP binding"/>
    <property type="evidence" value="ECO:0007669"/>
    <property type="project" value="UniProtKB-UniRule"/>
</dbReference>
<sequence>MQAIVSEPYHHIPSNVHSRRTSAATSTRSARSMKDRRRSSGALSSHSQQQKPRKYIGDYIVGKTLGKGASGRVKLGVHRLTGEQIAIKIISKSHLAANPAIEKAVRREIAIMKLINHPNVMSLIDVIDDPASPDLYLLLEYVEGGELFEYLVSKGRLDEEEARHHFQQIILGLDYCHHHLICHRDLKPENLLLDSNHNIKIADFGMASLQPLGSLLETSCGSPHYASPEIVAGMAYHGSSCDIWSCGVILFALLTGHLPFDDENIRQLLRKVKSGKYVMPENISRSAQDLIRRILVVDPSKRLTMKQIMGHPWFKETEPSNIHTLPIPPTDIGQPVSHPSEIDDRLLETIKFLWGESDNQVIVNALLQKEHNMQKVVYVLLQQHAEKYWQSDHDDEADEEIIDIPFNPRQYKTLDHRSERDRRCFSVAPKSVAPWVPEETETLRRKSAVDQGTEKMKKSETFYSKFVKKALSPRRSSKDVSKVAADSTPTSNKPMTLVGTLRRKTLFGSSNNKPTIAAELAEEDVKKNQANEARKSATLNAKGLSLRLPKGATVNSKKFGFTLGSKQHVRKQLDLSIFNEPVPLAPPALSDGSTLSSSSSSCTSSSSSFPTTANESKAKPNRRSSQASMDPRTHRPTTPSLLSNSSTITATNSSPTEASKPSWLQQLFFFKQPKVCSFIIYSTNSTSIFRTLHRLMNKTTETRFYEKCDRNGTIRYKAEIKTKPSQGKARQVKCKVELIMSESDCIVQFTQQQGDGVLLNTTIHQILGAILKEFPCPDLPSSSGTLVEEHDE</sequence>
<evidence type="ECO:0000256" key="6">
    <source>
        <dbReference type="ARBA" id="ARBA00022679"/>
    </source>
</evidence>
<keyword evidence="4" id="KW-0723">Serine/threonine-protein kinase</keyword>
<comment type="catalytic activity">
    <reaction evidence="11">
        <text>L-seryl-[protein] + ATP = O-phospho-L-seryl-[protein] + ADP + H(+)</text>
        <dbReference type="Rhea" id="RHEA:17989"/>
        <dbReference type="Rhea" id="RHEA-COMP:9863"/>
        <dbReference type="Rhea" id="RHEA-COMP:11604"/>
        <dbReference type="ChEBI" id="CHEBI:15378"/>
        <dbReference type="ChEBI" id="CHEBI:29999"/>
        <dbReference type="ChEBI" id="CHEBI:30616"/>
        <dbReference type="ChEBI" id="CHEBI:83421"/>
        <dbReference type="ChEBI" id="CHEBI:456216"/>
        <dbReference type="EC" id="2.7.11.1"/>
    </reaction>
</comment>
<name>A0A9P7BW43_RHIOR</name>
<dbReference type="PROSITE" id="PS00107">
    <property type="entry name" value="PROTEIN_KINASE_ATP"/>
    <property type="match status" value="1"/>
</dbReference>
<feature type="compositionally biased region" description="Polar residues" evidence="13">
    <location>
        <begin position="41"/>
        <end position="50"/>
    </location>
</feature>
<dbReference type="SUPFAM" id="SSF56112">
    <property type="entry name" value="Protein kinase-like (PK-like)"/>
    <property type="match status" value="1"/>
</dbReference>
<feature type="region of interest" description="Disordered" evidence="13">
    <location>
        <begin position="1"/>
        <end position="52"/>
    </location>
</feature>
<dbReference type="GO" id="GO:0005935">
    <property type="term" value="C:cellular bud neck"/>
    <property type="evidence" value="ECO:0007669"/>
    <property type="project" value="UniProtKB-SubCell"/>
</dbReference>
<gene>
    <name evidence="15" type="ORF">G6F64_002182</name>
</gene>
<dbReference type="AlphaFoldDB" id="A0A9P7BW43"/>
<dbReference type="PROSITE" id="PS00108">
    <property type="entry name" value="PROTEIN_KINASE_ST"/>
    <property type="match status" value="1"/>
</dbReference>
<evidence type="ECO:0000256" key="2">
    <source>
        <dbReference type="ARBA" id="ARBA00010791"/>
    </source>
</evidence>
<evidence type="ECO:0000256" key="8">
    <source>
        <dbReference type="ARBA" id="ARBA00022777"/>
    </source>
</evidence>
<evidence type="ECO:0000256" key="12">
    <source>
        <dbReference type="PROSITE-ProRule" id="PRU10141"/>
    </source>
</evidence>
<evidence type="ECO:0000256" key="1">
    <source>
        <dbReference type="ARBA" id="ARBA00004266"/>
    </source>
</evidence>
<evidence type="ECO:0000256" key="3">
    <source>
        <dbReference type="ARBA" id="ARBA00012513"/>
    </source>
</evidence>
<dbReference type="EC" id="2.7.11.1" evidence="3"/>
<dbReference type="InterPro" id="IPR008271">
    <property type="entry name" value="Ser/Thr_kinase_AS"/>
</dbReference>
<keyword evidence="7 12" id="KW-0547">Nucleotide-binding</keyword>
<dbReference type="FunFam" id="3.30.200.20:FF:000003">
    <property type="entry name" value="Non-specific serine/threonine protein kinase"/>
    <property type="match status" value="1"/>
</dbReference>
<keyword evidence="6" id="KW-0808">Transferase</keyword>
<dbReference type="GO" id="GO:0004674">
    <property type="term" value="F:protein serine/threonine kinase activity"/>
    <property type="evidence" value="ECO:0007669"/>
    <property type="project" value="UniProtKB-KW"/>
</dbReference>
<comment type="catalytic activity">
    <reaction evidence="10">
        <text>L-threonyl-[protein] + ATP = O-phospho-L-threonyl-[protein] + ADP + H(+)</text>
        <dbReference type="Rhea" id="RHEA:46608"/>
        <dbReference type="Rhea" id="RHEA-COMP:11060"/>
        <dbReference type="Rhea" id="RHEA-COMP:11605"/>
        <dbReference type="ChEBI" id="CHEBI:15378"/>
        <dbReference type="ChEBI" id="CHEBI:30013"/>
        <dbReference type="ChEBI" id="CHEBI:30616"/>
        <dbReference type="ChEBI" id="CHEBI:61977"/>
        <dbReference type="ChEBI" id="CHEBI:456216"/>
        <dbReference type="EC" id="2.7.11.1"/>
    </reaction>
</comment>
<keyword evidence="9 12" id="KW-0067">ATP-binding</keyword>
<evidence type="ECO:0000256" key="11">
    <source>
        <dbReference type="ARBA" id="ARBA00048679"/>
    </source>
</evidence>
<dbReference type="EMBL" id="JAANQT010000186">
    <property type="protein sequence ID" value="KAG1313525.1"/>
    <property type="molecule type" value="Genomic_DNA"/>
</dbReference>
<feature type="compositionally biased region" description="Low complexity" evidence="13">
    <location>
        <begin position="21"/>
        <end position="30"/>
    </location>
</feature>
<dbReference type="InterPro" id="IPR017441">
    <property type="entry name" value="Protein_kinase_ATP_BS"/>
</dbReference>
<feature type="region of interest" description="Disordered" evidence="13">
    <location>
        <begin position="588"/>
        <end position="658"/>
    </location>
</feature>
<comment type="subcellular location">
    <subcellularLocation>
        <location evidence="1">Bud neck</location>
    </subcellularLocation>
</comment>
<dbReference type="PANTHER" id="PTHR24346">
    <property type="entry name" value="MAP/MICROTUBULE AFFINITY-REGULATING KINASE"/>
    <property type="match status" value="1"/>
</dbReference>
<evidence type="ECO:0000256" key="9">
    <source>
        <dbReference type="ARBA" id="ARBA00022840"/>
    </source>
</evidence>
<dbReference type="PANTHER" id="PTHR24346:SF82">
    <property type="entry name" value="KP78A-RELATED"/>
    <property type="match status" value="1"/>
</dbReference>
<evidence type="ECO:0000313" key="16">
    <source>
        <dbReference type="Proteomes" id="UP000716291"/>
    </source>
</evidence>
<evidence type="ECO:0000313" key="15">
    <source>
        <dbReference type="EMBL" id="KAG1313525.1"/>
    </source>
</evidence>
<evidence type="ECO:0000256" key="10">
    <source>
        <dbReference type="ARBA" id="ARBA00047899"/>
    </source>
</evidence>
<dbReference type="InterPro" id="IPR000719">
    <property type="entry name" value="Prot_kinase_dom"/>
</dbReference>
<keyword evidence="8" id="KW-0418">Kinase</keyword>
<dbReference type="InterPro" id="IPR011009">
    <property type="entry name" value="Kinase-like_dom_sf"/>
</dbReference>
<dbReference type="Proteomes" id="UP000716291">
    <property type="component" value="Unassembled WGS sequence"/>
</dbReference>
<keyword evidence="16" id="KW-1185">Reference proteome</keyword>
<dbReference type="PROSITE" id="PS50011">
    <property type="entry name" value="PROTEIN_KINASE_DOM"/>
    <property type="match status" value="1"/>
</dbReference>
<dbReference type="FunFam" id="1.10.510.10:FF:000394">
    <property type="entry name" value="Serine/threonine-protein kinase HSL1"/>
    <property type="match status" value="1"/>
</dbReference>
<dbReference type="Pfam" id="PF00069">
    <property type="entry name" value="Pkinase"/>
    <property type="match status" value="1"/>
</dbReference>
<evidence type="ECO:0000256" key="5">
    <source>
        <dbReference type="ARBA" id="ARBA00022553"/>
    </source>
</evidence>
<dbReference type="CDD" id="cd14081">
    <property type="entry name" value="STKc_BRSK1_2"/>
    <property type="match status" value="1"/>
</dbReference>
<feature type="compositionally biased region" description="Low complexity" evidence="13">
    <location>
        <begin position="590"/>
        <end position="615"/>
    </location>
</feature>
<proteinExistence type="inferred from homology"/>
<dbReference type="Gene3D" id="1.10.510.10">
    <property type="entry name" value="Transferase(Phosphotransferase) domain 1"/>
    <property type="match status" value="1"/>
</dbReference>
<evidence type="ECO:0000256" key="13">
    <source>
        <dbReference type="SAM" id="MobiDB-lite"/>
    </source>
</evidence>
<dbReference type="GO" id="GO:0035556">
    <property type="term" value="P:intracellular signal transduction"/>
    <property type="evidence" value="ECO:0007669"/>
    <property type="project" value="TreeGrafter"/>
</dbReference>
<comment type="caution">
    <text evidence="15">The sequence shown here is derived from an EMBL/GenBank/DDBJ whole genome shotgun (WGS) entry which is preliminary data.</text>
</comment>
<dbReference type="GO" id="GO:0005940">
    <property type="term" value="C:septin ring"/>
    <property type="evidence" value="ECO:0007669"/>
    <property type="project" value="UniProtKB-ARBA"/>
</dbReference>
<feature type="binding site" evidence="12">
    <location>
        <position position="88"/>
    </location>
    <ligand>
        <name>ATP</name>
        <dbReference type="ChEBI" id="CHEBI:30616"/>
    </ligand>
</feature>
<evidence type="ECO:0000256" key="7">
    <source>
        <dbReference type="ARBA" id="ARBA00022741"/>
    </source>
</evidence>
<feature type="domain" description="Protein kinase" evidence="14">
    <location>
        <begin position="59"/>
        <end position="314"/>
    </location>
</feature>
<protein>
    <recommendedName>
        <fullName evidence="3">non-specific serine/threonine protein kinase</fullName>
        <ecNumber evidence="3">2.7.11.1</ecNumber>
    </recommendedName>
</protein>
<organism evidence="15 16">
    <name type="scientific">Rhizopus oryzae</name>
    <name type="common">Mucormycosis agent</name>
    <name type="synonym">Rhizopus arrhizus var. delemar</name>
    <dbReference type="NCBI Taxonomy" id="64495"/>
    <lineage>
        <taxon>Eukaryota</taxon>
        <taxon>Fungi</taxon>
        <taxon>Fungi incertae sedis</taxon>
        <taxon>Mucoromycota</taxon>
        <taxon>Mucoromycotina</taxon>
        <taxon>Mucoromycetes</taxon>
        <taxon>Mucorales</taxon>
        <taxon>Mucorineae</taxon>
        <taxon>Rhizopodaceae</taxon>
        <taxon>Rhizopus</taxon>
    </lineage>
</organism>
<accession>A0A9P7BW43</accession>
<comment type="similarity">
    <text evidence="2">Belongs to the protein kinase superfamily. CAMK Ser/Thr protein kinase family. NIM1 subfamily.</text>
</comment>
<dbReference type="SMART" id="SM00220">
    <property type="entry name" value="S_TKc"/>
    <property type="match status" value="1"/>
</dbReference>
<keyword evidence="5" id="KW-0597">Phosphoprotein</keyword>
<evidence type="ECO:0000259" key="14">
    <source>
        <dbReference type="PROSITE" id="PS50011"/>
    </source>
</evidence>
<reference evidence="15" key="1">
    <citation type="journal article" date="2020" name="Microb. Genom.">
        <title>Genetic diversity of clinical and environmental Mucorales isolates obtained from an investigation of mucormycosis cases among solid organ transplant recipients.</title>
        <authorList>
            <person name="Nguyen M.H."/>
            <person name="Kaul D."/>
            <person name="Muto C."/>
            <person name="Cheng S.J."/>
            <person name="Richter R.A."/>
            <person name="Bruno V.M."/>
            <person name="Liu G."/>
            <person name="Beyhan S."/>
            <person name="Sundermann A.J."/>
            <person name="Mounaud S."/>
            <person name="Pasculle A.W."/>
            <person name="Nierman W.C."/>
            <person name="Driscoll E."/>
            <person name="Cumbie R."/>
            <person name="Clancy C.J."/>
            <person name="Dupont C.L."/>
        </authorList>
    </citation>
    <scope>NUCLEOTIDE SEQUENCE</scope>
    <source>
        <strain evidence="15">GL11</strain>
    </source>
</reference>
<feature type="compositionally biased region" description="Low complexity" evidence="13">
    <location>
        <begin position="636"/>
        <end position="656"/>
    </location>
</feature>